<dbReference type="AlphaFoldDB" id="A0A9C6T3K2"/>
<evidence type="ECO:0000259" key="2">
    <source>
        <dbReference type="PROSITE" id="PS50158"/>
    </source>
</evidence>
<organism evidence="3 4">
    <name type="scientific">Drosophila albomicans</name>
    <name type="common">Fruit fly</name>
    <dbReference type="NCBI Taxonomy" id="7291"/>
    <lineage>
        <taxon>Eukaryota</taxon>
        <taxon>Metazoa</taxon>
        <taxon>Ecdysozoa</taxon>
        <taxon>Arthropoda</taxon>
        <taxon>Hexapoda</taxon>
        <taxon>Insecta</taxon>
        <taxon>Pterygota</taxon>
        <taxon>Neoptera</taxon>
        <taxon>Endopterygota</taxon>
        <taxon>Diptera</taxon>
        <taxon>Brachycera</taxon>
        <taxon>Muscomorpha</taxon>
        <taxon>Ephydroidea</taxon>
        <taxon>Drosophilidae</taxon>
        <taxon>Drosophila</taxon>
    </lineage>
</organism>
<dbReference type="SMART" id="SM00343">
    <property type="entry name" value="ZnF_C2HC"/>
    <property type="match status" value="2"/>
</dbReference>
<feature type="domain" description="CCHC-type" evidence="2">
    <location>
        <begin position="100"/>
        <end position="115"/>
    </location>
</feature>
<evidence type="ECO:0000256" key="1">
    <source>
        <dbReference type="PROSITE-ProRule" id="PRU00047"/>
    </source>
</evidence>
<reference evidence="4" key="1">
    <citation type="submission" date="2025-08" db="UniProtKB">
        <authorList>
            <consortium name="RefSeq"/>
        </authorList>
    </citation>
    <scope>IDENTIFICATION</scope>
    <source>
        <strain evidence="4">15112-1751.03</strain>
        <tissue evidence="4">Whole Adult</tissue>
    </source>
</reference>
<dbReference type="Pfam" id="PF00098">
    <property type="entry name" value="zf-CCHC"/>
    <property type="match status" value="1"/>
</dbReference>
<dbReference type="OrthoDB" id="7859967at2759"/>
<dbReference type="GO" id="GO:0003676">
    <property type="term" value="F:nucleic acid binding"/>
    <property type="evidence" value="ECO:0007669"/>
    <property type="project" value="InterPro"/>
</dbReference>
<dbReference type="SUPFAM" id="SSF57756">
    <property type="entry name" value="Retrovirus zinc finger-like domains"/>
    <property type="match status" value="1"/>
</dbReference>
<keyword evidence="1" id="KW-0479">Metal-binding</keyword>
<evidence type="ECO:0000313" key="4">
    <source>
        <dbReference type="RefSeq" id="XP_051864240.1"/>
    </source>
</evidence>
<protein>
    <submittedName>
        <fullName evidence="4">Zinc finger CCHC domain-containing protein 9-like</fullName>
    </submittedName>
</protein>
<sequence>MYFEEKIVLAQSIKLDNDELLEQIIEGITSQNLRNQARIQRFGDTEQMLQAFAHIRLPKYGAMGGTKTTAESNNKRCHNCNSKCHFAKECRKPKREPGSCYACGEMGHVIAECKKKSVGVLNKSTGFDNSYNAS</sequence>
<accession>A0A9C6T3K2</accession>
<keyword evidence="3" id="KW-1185">Reference proteome</keyword>
<keyword evidence="1" id="KW-0863">Zinc-finger</keyword>
<name>A0A9C6T3K2_DROAB</name>
<keyword evidence="1" id="KW-0862">Zinc</keyword>
<dbReference type="PROSITE" id="PS50158">
    <property type="entry name" value="ZF_CCHC"/>
    <property type="match status" value="1"/>
</dbReference>
<dbReference type="Gene3D" id="4.10.60.10">
    <property type="entry name" value="Zinc finger, CCHC-type"/>
    <property type="match status" value="1"/>
</dbReference>
<dbReference type="RefSeq" id="XP_051864240.1">
    <property type="nucleotide sequence ID" value="XM_052008280.1"/>
</dbReference>
<dbReference type="InterPro" id="IPR036875">
    <property type="entry name" value="Znf_CCHC_sf"/>
</dbReference>
<evidence type="ECO:0000313" key="3">
    <source>
        <dbReference type="Proteomes" id="UP000515160"/>
    </source>
</evidence>
<dbReference type="Proteomes" id="UP000515160">
    <property type="component" value="Unplaced"/>
</dbReference>
<dbReference type="GO" id="GO:0008270">
    <property type="term" value="F:zinc ion binding"/>
    <property type="evidence" value="ECO:0007669"/>
    <property type="project" value="UniProtKB-KW"/>
</dbReference>
<proteinExistence type="predicted"/>
<dbReference type="InterPro" id="IPR001878">
    <property type="entry name" value="Znf_CCHC"/>
</dbReference>
<dbReference type="GeneID" id="127566256"/>
<gene>
    <name evidence="4" type="primary">LOC127566256</name>
</gene>